<comment type="caution">
    <text evidence="2">The sequence shown here is derived from an EMBL/GenBank/DDBJ whole genome shotgun (WGS) entry which is preliminary data.</text>
</comment>
<evidence type="ECO:0000259" key="1">
    <source>
        <dbReference type="Pfam" id="PF24864"/>
    </source>
</evidence>
<evidence type="ECO:0000313" key="2">
    <source>
        <dbReference type="EMBL" id="TKA64763.1"/>
    </source>
</evidence>
<dbReference type="AlphaFoldDB" id="A0A4U0WQP0"/>
<name>A0A4U0WQP0_9PEZI</name>
<dbReference type="Pfam" id="PF24864">
    <property type="entry name" value="DUF7730"/>
    <property type="match status" value="1"/>
</dbReference>
<keyword evidence="3" id="KW-1185">Reference proteome</keyword>
<dbReference type="InterPro" id="IPR056632">
    <property type="entry name" value="DUF7730"/>
</dbReference>
<dbReference type="InterPro" id="IPR038883">
    <property type="entry name" value="AN11006-like"/>
</dbReference>
<gene>
    <name evidence="2" type="ORF">B0A49_07974</name>
</gene>
<dbReference type="Proteomes" id="UP000308768">
    <property type="component" value="Unassembled WGS sequence"/>
</dbReference>
<proteinExistence type="predicted"/>
<sequence length="329" mass="37895">METPEDTTRVRQGVTPVVVDHCATQTLQQLPLAAPEHPNPLTGWSRFRTSLTRTLCTFSRKGALEKRPEATLLGLPVELRLKIFSYVFPAIGLLPRVAFKRRVERGINLVPKVKRERVWWRLTSATKEDAPWTYTKENEEKALRVTALLRTSKQIHSEAADFLYSHFTFGYRFDDPLYVSPEGPYHWRTGALYTTTPDDLPAPHRIQNVKLNLEMPASSMVPYTSLSQTRYWLWVWRDGGIRERIVDNQGLKVLVIHFLNFDRWFKMVEFNGQIHIALTFMRFLHGCAAGASKVMVDGVKDESMAAELRTIAMGLSDTFLHMRFRKTNS</sequence>
<feature type="domain" description="DUF7730" evidence="1">
    <location>
        <begin position="68"/>
        <end position="185"/>
    </location>
</feature>
<dbReference type="OrthoDB" id="5413827at2759"/>
<protein>
    <recommendedName>
        <fullName evidence="1">DUF7730 domain-containing protein</fullName>
    </recommendedName>
</protein>
<dbReference type="PANTHER" id="PTHR42085">
    <property type="entry name" value="F-BOX DOMAIN-CONTAINING PROTEIN"/>
    <property type="match status" value="1"/>
</dbReference>
<evidence type="ECO:0000313" key="3">
    <source>
        <dbReference type="Proteomes" id="UP000308768"/>
    </source>
</evidence>
<dbReference type="EMBL" id="NAJN01001222">
    <property type="protein sequence ID" value="TKA64763.1"/>
    <property type="molecule type" value="Genomic_DNA"/>
</dbReference>
<accession>A0A4U0WQP0</accession>
<organism evidence="2 3">
    <name type="scientific">Cryomyces minteri</name>
    <dbReference type="NCBI Taxonomy" id="331657"/>
    <lineage>
        <taxon>Eukaryota</taxon>
        <taxon>Fungi</taxon>
        <taxon>Dikarya</taxon>
        <taxon>Ascomycota</taxon>
        <taxon>Pezizomycotina</taxon>
        <taxon>Dothideomycetes</taxon>
        <taxon>Dothideomycetes incertae sedis</taxon>
        <taxon>Cryomyces</taxon>
    </lineage>
</organism>
<dbReference type="PANTHER" id="PTHR42085:SF1">
    <property type="entry name" value="F-BOX DOMAIN-CONTAINING PROTEIN"/>
    <property type="match status" value="1"/>
</dbReference>
<reference evidence="2 3" key="1">
    <citation type="submission" date="2017-03" db="EMBL/GenBank/DDBJ databases">
        <title>Genomes of endolithic fungi from Antarctica.</title>
        <authorList>
            <person name="Coleine C."/>
            <person name="Masonjones S."/>
            <person name="Stajich J.E."/>
        </authorList>
    </citation>
    <scope>NUCLEOTIDE SEQUENCE [LARGE SCALE GENOMIC DNA]</scope>
    <source>
        <strain evidence="2 3">CCFEE 5187</strain>
    </source>
</reference>